<dbReference type="SMART" id="SM00116">
    <property type="entry name" value="CBS"/>
    <property type="match status" value="2"/>
</dbReference>
<dbReference type="EC" id="7.6.2.9" evidence="8"/>
<dbReference type="PROSITE" id="PS51371">
    <property type="entry name" value="CBS"/>
    <property type="match status" value="2"/>
</dbReference>
<dbReference type="GO" id="GO:0015418">
    <property type="term" value="F:ABC-type quaternary ammonium compound transporting activity"/>
    <property type="evidence" value="ECO:0007669"/>
    <property type="project" value="UniProtKB-EC"/>
</dbReference>
<evidence type="ECO:0000313" key="14">
    <source>
        <dbReference type="Proteomes" id="UP001419084"/>
    </source>
</evidence>
<dbReference type="InterPro" id="IPR005892">
    <property type="entry name" value="Gly-betaine_transp_ATP-bd"/>
</dbReference>
<keyword evidence="8" id="KW-0997">Cell inner membrane</keyword>
<dbReference type="RefSeq" id="WP_117420224.1">
    <property type="nucleotide sequence ID" value="NZ_BRPJ01000017.1"/>
</dbReference>
<feature type="domain" description="ABC transporter" evidence="9">
    <location>
        <begin position="2"/>
        <end position="236"/>
    </location>
</feature>
<dbReference type="GO" id="GO:0005886">
    <property type="term" value="C:plasma membrane"/>
    <property type="evidence" value="ECO:0007669"/>
    <property type="project" value="UniProtKB-SubCell"/>
</dbReference>
<reference evidence="12 13" key="1">
    <citation type="submission" date="2018-07" db="EMBL/GenBank/DDBJ databases">
        <title>New species, Clostridium PI-S10-A1B.</title>
        <authorList>
            <person name="Krishna G."/>
            <person name="Summeta K."/>
            <person name="Shikha S."/>
            <person name="Prabhu P.B."/>
            <person name="Suresh K."/>
        </authorList>
    </citation>
    <scope>NUCLEOTIDE SEQUENCE [LARGE SCALE GENOMIC DNA]</scope>
    <source>
        <strain evidence="12 13">PI-S10-A1B</strain>
    </source>
</reference>
<dbReference type="InterPro" id="IPR051921">
    <property type="entry name" value="ABC_osmolyte_uptake_ATP-bind"/>
</dbReference>
<dbReference type="PANTHER" id="PTHR43869">
    <property type="entry name" value="GLYCINE BETAINE/PROLINE BETAINE TRANSPORT SYSTEM ATP-BINDING PROTEIN PROV"/>
    <property type="match status" value="1"/>
</dbReference>
<dbReference type="InterPro" id="IPR003439">
    <property type="entry name" value="ABC_transporter-like_ATP-bd"/>
</dbReference>
<dbReference type="GO" id="GO:0006865">
    <property type="term" value="P:amino acid transport"/>
    <property type="evidence" value="ECO:0007669"/>
    <property type="project" value="UniProtKB-UniRule"/>
</dbReference>
<sequence length="377" mass="42612">MIKFENISKQYKAKKVLNDITFTVQKGSLVAIIGESGCGKTTLLKMINRLIKPTSGMICIDGRDAAAMDEVTLRRRIGYVIQQTGLFPHMTIRENIELIPRLEKMPLKDLEDNTKRLMQMVGLDCGEFLDRYPTELSGGQQQRVGVARAFATDPDIILMDEPFSALDPMTRSDLQDELVQLQGKLKKTIIFVTHDMDEAIKIADMICIMKDGDILQYDTPENILNNPADEFVSSFVGKNRIWSSPEFIRVSDIMIEQPVTAARDLSVLKCVDKMRQNKVDTLLIIDRESRRLEGMVKASVLRSVEDKSKQAEEYMTEDFKVLLPDENILDALKIVTDYKVSAVPVVDESRRLKGLITKSSLVTTLSQQYFDYEGGDA</sequence>
<feature type="domain" description="CBS" evidence="10">
    <location>
        <begin position="254"/>
        <end position="312"/>
    </location>
</feature>
<dbReference type="SUPFAM" id="SSF52540">
    <property type="entry name" value="P-loop containing nucleoside triphosphate hydrolases"/>
    <property type="match status" value="1"/>
</dbReference>
<dbReference type="FunFam" id="3.40.50.300:FF:000425">
    <property type="entry name" value="Probable ABC transporter, ATP-binding subunit"/>
    <property type="match status" value="1"/>
</dbReference>
<dbReference type="InterPro" id="IPR027417">
    <property type="entry name" value="P-loop_NTPase"/>
</dbReference>
<evidence type="ECO:0000256" key="3">
    <source>
        <dbReference type="ARBA" id="ARBA00022741"/>
    </source>
</evidence>
<dbReference type="GO" id="GO:0031460">
    <property type="term" value="P:glycine betaine transport"/>
    <property type="evidence" value="ECO:0007669"/>
    <property type="project" value="InterPro"/>
</dbReference>
<dbReference type="GO" id="GO:0016887">
    <property type="term" value="F:ATP hydrolysis activity"/>
    <property type="evidence" value="ECO:0007669"/>
    <property type="project" value="UniProtKB-UniRule"/>
</dbReference>
<dbReference type="Gene3D" id="3.40.50.300">
    <property type="entry name" value="P-loop containing nucleotide triphosphate hydrolases"/>
    <property type="match status" value="1"/>
</dbReference>
<dbReference type="PANTHER" id="PTHR43869:SF1">
    <property type="entry name" value="GLYCINE BETAINE_PROLINE BETAINE TRANSPORT SYSTEM ATP-BINDING PROTEIN PROV"/>
    <property type="match status" value="1"/>
</dbReference>
<gene>
    <name evidence="11" type="primary">opuBA</name>
    <name evidence="12" type="ORF">DS742_28190</name>
    <name evidence="11" type="ORF">LAD12857_10230</name>
</gene>
<keyword evidence="2 8" id="KW-0813">Transport</keyword>
<dbReference type="PROSITE" id="PS00211">
    <property type="entry name" value="ABC_TRANSPORTER_1"/>
    <property type="match status" value="1"/>
</dbReference>
<dbReference type="Pfam" id="PF00005">
    <property type="entry name" value="ABC_tran"/>
    <property type="match status" value="1"/>
</dbReference>
<dbReference type="InterPro" id="IPR017871">
    <property type="entry name" value="ABC_transporter-like_CS"/>
</dbReference>
<evidence type="ECO:0000256" key="2">
    <source>
        <dbReference type="ARBA" id="ARBA00022448"/>
    </source>
</evidence>
<keyword evidence="4 8" id="KW-0067">ATP-binding</keyword>
<comment type="caution">
    <text evidence="12">The sequence shown here is derived from an EMBL/GenBank/DDBJ whole genome shotgun (WGS) entry which is preliminary data.</text>
</comment>
<evidence type="ECO:0000256" key="5">
    <source>
        <dbReference type="ARBA" id="ARBA00022970"/>
    </source>
</evidence>
<dbReference type="AlphaFoldDB" id="A0A3E2N3N9"/>
<evidence type="ECO:0000259" key="9">
    <source>
        <dbReference type="PROSITE" id="PS50893"/>
    </source>
</evidence>
<dbReference type="InterPro" id="IPR046342">
    <property type="entry name" value="CBS_dom_sf"/>
</dbReference>
<dbReference type="OrthoDB" id="9802264at2"/>
<evidence type="ECO:0000259" key="10">
    <source>
        <dbReference type="PROSITE" id="PS51371"/>
    </source>
</evidence>
<name>A0A3E2N3N9_9FIRM</name>
<dbReference type="Proteomes" id="UP001419084">
    <property type="component" value="Unassembled WGS sequence"/>
</dbReference>
<dbReference type="Gene3D" id="3.10.580.10">
    <property type="entry name" value="CBS-domain"/>
    <property type="match status" value="1"/>
</dbReference>
<evidence type="ECO:0000313" key="13">
    <source>
        <dbReference type="Proteomes" id="UP000260680"/>
    </source>
</evidence>
<reference evidence="11 14" key="2">
    <citation type="journal article" date="2024" name="Int. J. Syst. Evol. Microbiol.">
        <title>Lacrimispora brassicae sp. nov. isolated from fermented cabbage, and proposal of Clostridium indicum Gundawar et al. 2019 and Clostridium methoxybenzovorans Mechichi et al. 1999 as heterotypic synonyms of Lacrimispora amygdalina (Parshina et al. 2003) Haas and Blanchard 2020 and Lacrimispora indolis (McClung and McCoy 1957) Haas and Blanchard 2020, respectively.</title>
        <authorList>
            <person name="Kobayashi H."/>
            <person name="Tanizawa Y."/>
            <person name="Sakamoto M."/>
            <person name="Ohkuma M."/>
            <person name="Tohno M."/>
        </authorList>
    </citation>
    <scope>NUCLEOTIDE SEQUENCE [LARGE SCALE GENOMIC DNA]</scope>
    <source>
        <strain evidence="11 14">DSM 12857</strain>
    </source>
</reference>
<comment type="similarity">
    <text evidence="1 8">Belongs to the ABC transporter superfamily.</text>
</comment>
<dbReference type="NCBIfam" id="TIGR01186">
    <property type="entry name" value="proV"/>
    <property type="match status" value="1"/>
</dbReference>
<dbReference type="EMBL" id="BRPJ01000017">
    <property type="protein sequence ID" value="GLB29100.1"/>
    <property type="molecule type" value="Genomic_DNA"/>
</dbReference>
<evidence type="ECO:0000313" key="12">
    <source>
        <dbReference type="EMBL" id="RFZ75584.1"/>
    </source>
</evidence>
<evidence type="ECO:0000256" key="7">
    <source>
        <dbReference type="PROSITE-ProRule" id="PRU00703"/>
    </source>
</evidence>
<dbReference type="InterPro" id="IPR003593">
    <property type="entry name" value="AAA+_ATPase"/>
</dbReference>
<keyword evidence="3 8" id="KW-0547">Nucleotide-binding</keyword>
<dbReference type="InterPro" id="IPR000644">
    <property type="entry name" value="CBS_dom"/>
</dbReference>
<dbReference type="SUPFAM" id="SSF54631">
    <property type="entry name" value="CBS-domain pair"/>
    <property type="match status" value="1"/>
</dbReference>
<protein>
    <recommendedName>
        <fullName evidence="8">Quaternary amine transport ATP-binding protein</fullName>
        <ecNumber evidence="8">7.6.2.9</ecNumber>
    </recommendedName>
</protein>
<dbReference type="PROSITE" id="PS50893">
    <property type="entry name" value="ABC_TRANSPORTER_2"/>
    <property type="match status" value="1"/>
</dbReference>
<comment type="catalytic activity">
    <reaction evidence="8">
        <text>a quaternary ammonium(out) + ATP + H2O = a quaternary ammonium(in) + ADP + phosphate + H(+)</text>
        <dbReference type="Rhea" id="RHEA:11036"/>
        <dbReference type="ChEBI" id="CHEBI:15377"/>
        <dbReference type="ChEBI" id="CHEBI:15378"/>
        <dbReference type="ChEBI" id="CHEBI:30616"/>
        <dbReference type="ChEBI" id="CHEBI:35267"/>
        <dbReference type="ChEBI" id="CHEBI:43474"/>
        <dbReference type="ChEBI" id="CHEBI:456216"/>
    </reaction>
</comment>
<dbReference type="EMBL" id="QOHO01000142">
    <property type="protein sequence ID" value="RFZ75584.1"/>
    <property type="molecule type" value="Genomic_DNA"/>
</dbReference>
<evidence type="ECO:0000313" key="11">
    <source>
        <dbReference type="EMBL" id="GLB29100.1"/>
    </source>
</evidence>
<keyword evidence="8" id="KW-1003">Cell membrane</keyword>
<evidence type="ECO:0000256" key="6">
    <source>
        <dbReference type="ARBA" id="ARBA00023122"/>
    </source>
</evidence>
<comment type="subunit">
    <text evidence="8">The complex is probably composed of two ATP-binding proteins, two transmembrane proteins and a solute-binding protein.</text>
</comment>
<evidence type="ECO:0000256" key="8">
    <source>
        <dbReference type="RuleBase" id="RU369116"/>
    </source>
</evidence>
<comment type="subcellular location">
    <subcellularLocation>
        <location evidence="8">Cell inner membrane</location>
        <topology evidence="8">Peripheral membrane protein</topology>
    </subcellularLocation>
</comment>
<dbReference type="Pfam" id="PF00571">
    <property type="entry name" value="CBS"/>
    <property type="match status" value="2"/>
</dbReference>
<evidence type="ECO:0000256" key="1">
    <source>
        <dbReference type="ARBA" id="ARBA00005417"/>
    </source>
</evidence>
<dbReference type="SMART" id="SM00382">
    <property type="entry name" value="AAA"/>
    <property type="match status" value="1"/>
</dbReference>
<keyword evidence="5" id="KW-0029">Amino-acid transport</keyword>
<accession>A0A3E2N3N9</accession>
<keyword evidence="8" id="KW-0472">Membrane</keyword>
<keyword evidence="6 7" id="KW-0129">CBS domain</keyword>
<keyword evidence="14" id="KW-1185">Reference proteome</keyword>
<dbReference type="GO" id="GO:0005524">
    <property type="term" value="F:ATP binding"/>
    <property type="evidence" value="ECO:0007669"/>
    <property type="project" value="UniProtKB-UniRule"/>
</dbReference>
<proteinExistence type="inferred from homology"/>
<organism evidence="12 13">
    <name type="scientific">Lacrimispora amygdalina</name>
    <dbReference type="NCBI Taxonomy" id="253257"/>
    <lineage>
        <taxon>Bacteria</taxon>
        <taxon>Bacillati</taxon>
        <taxon>Bacillota</taxon>
        <taxon>Clostridia</taxon>
        <taxon>Lachnospirales</taxon>
        <taxon>Lachnospiraceae</taxon>
        <taxon>Lacrimispora</taxon>
    </lineage>
</organism>
<dbReference type="Proteomes" id="UP000260680">
    <property type="component" value="Unassembled WGS sequence"/>
</dbReference>
<evidence type="ECO:0000256" key="4">
    <source>
        <dbReference type="ARBA" id="ARBA00022840"/>
    </source>
</evidence>
<feature type="domain" description="CBS" evidence="10">
    <location>
        <begin position="315"/>
        <end position="372"/>
    </location>
</feature>